<dbReference type="AlphaFoldDB" id="A0A933W399"/>
<keyword evidence="1" id="KW-0732">Signal</keyword>
<dbReference type="Gene3D" id="3.30.530.20">
    <property type="match status" value="1"/>
</dbReference>
<dbReference type="InterPro" id="IPR023393">
    <property type="entry name" value="START-like_dom_sf"/>
</dbReference>
<dbReference type="SUPFAM" id="SSF55961">
    <property type="entry name" value="Bet v1-like"/>
    <property type="match status" value="1"/>
</dbReference>
<feature type="chain" id="PRO_5036951867" evidence="1">
    <location>
        <begin position="27"/>
        <end position="181"/>
    </location>
</feature>
<evidence type="ECO:0000313" key="2">
    <source>
        <dbReference type="EMBL" id="MBI5169693.1"/>
    </source>
</evidence>
<evidence type="ECO:0000313" key="3">
    <source>
        <dbReference type="Proteomes" id="UP000696931"/>
    </source>
</evidence>
<dbReference type="PROSITE" id="PS51257">
    <property type="entry name" value="PROKAR_LIPOPROTEIN"/>
    <property type="match status" value="1"/>
</dbReference>
<gene>
    <name evidence="2" type="ORF">HZA61_09410</name>
</gene>
<reference evidence="2" key="1">
    <citation type="submission" date="2020-07" db="EMBL/GenBank/DDBJ databases">
        <title>Huge and variable diversity of episymbiotic CPR bacteria and DPANN archaea in groundwater ecosystems.</title>
        <authorList>
            <person name="He C.Y."/>
            <person name="Keren R."/>
            <person name="Whittaker M."/>
            <person name="Farag I.F."/>
            <person name="Doudna J."/>
            <person name="Cate J.H.D."/>
            <person name="Banfield J.F."/>
        </authorList>
    </citation>
    <scope>NUCLEOTIDE SEQUENCE</scope>
    <source>
        <strain evidence="2">NC_groundwater_1813_Pr3_B-0.1um_71_17</strain>
    </source>
</reference>
<name>A0A933W399_UNCEI</name>
<protein>
    <submittedName>
        <fullName evidence="2">SRPBCC domain-containing protein</fullName>
    </submittedName>
</protein>
<sequence>MRLRTLLPTAALFAACSLAAAGAASAAVADSTAAGFLVHHEAVFHAPAADVYAALVKVGSWWDGSHTWSGKADNLTLDPRAGGCFCEKLPNGSVQHMTVVYADPGKQLRLSGGLGPLQGLAASGAMTFTLKGGDDGTRVTFDYMVGGYMPGGIGALARPVDGVLGIQFARAKRFVETGKPE</sequence>
<feature type="signal peptide" evidence="1">
    <location>
        <begin position="1"/>
        <end position="26"/>
    </location>
</feature>
<proteinExistence type="predicted"/>
<comment type="caution">
    <text evidence="2">The sequence shown here is derived from an EMBL/GenBank/DDBJ whole genome shotgun (WGS) entry which is preliminary data.</text>
</comment>
<dbReference type="CDD" id="cd07814">
    <property type="entry name" value="SRPBCC_CalC_Aha1-like"/>
    <property type="match status" value="1"/>
</dbReference>
<accession>A0A933W399</accession>
<organism evidence="2 3">
    <name type="scientific">Eiseniibacteriota bacterium</name>
    <dbReference type="NCBI Taxonomy" id="2212470"/>
    <lineage>
        <taxon>Bacteria</taxon>
        <taxon>Candidatus Eiseniibacteriota</taxon>
    </lineage>
</organism>
<evidence type="ECO:0000256" key="1">
    <source>
        <dbReference type="SAM" id="SignalP"/>
    </source>
</evidence>
<dbReference type="Proteomes" id="UP000696931">
    <property type="component" value="Unassembled WGS sequence"/>
</dbReference>
<dbReference type="EMBL" id="JACRIW010000063">
    <property type="protein sequence ID" value="MBI5169693.1"/>
    <property type="molecule type" value="Genomic_DNA"/>
</dbReference>